<name>A0A2W1L8R6_9BACL</name>
<dbReference type="Pfam" id="PF03838">
    <property type="entry name" value="RecU"/>
    <property type="match status" value="1"/>
</dbReference>
<dbReference type="GO" id="GO:0005737">
    <property type="term" value="C:cytoplasm"/>
    <property type="evidence" value="ECO:0007669"/>
    <property type="project" value="UniProtKB-SubCell"/>
</dbReference>
<dbReference type="InterPro" id="IPR011856">
    <property type="entry name" value="tRNA_endonuc-like_dom_sf"/>
</dbReference>
<dbReference type="SUPFAM" id="SSF52980">
    <property type="entry name" value="Restriction endonuclease-like"/>
    <property type="match status" value="1"/>
</dbReference>
<dbReference type="GO" id="GO:0006310">
    <property type="term" value="P:DNA recombination"/>
    <property type="evidence" value="ECO:0007669"/>
    <property type="project" value="UniProtKB-UniRule"/>
</dbReference>
<keyword evidence="7 13" id="KW-0378">Hydrolase</keyword>
<dbReference type="Proteomes" id="UP000249522">
    <property type="component" value="Unassembled WGS sequence"/>
</dbReference>
<dbReference type="Gene3D" id="3.40.1350.10">
    <property type="match status" value="1"/>
</dbReference>
<comment type="subcellular location">
    <subcellularLocation>
        <location evidence="1 13">Cytoplasm</location>
    </subcellularLocation>
</comment>
<evidence type="ECO:0000256" key="13">
    <source>
        <dbReference type="HAMAP-Rule" id="MF_00130"/>
    </source>
</evidence>
<accession>A0A2W1L8R6</accession>
<gene>
    <name evidence="13" type="primary">recU</name>
    <name evidence="14" type="ORF">DNH61_11710</name>
</gene>
<evidence type="ECO:0000256" key="7">
    <source>
        <dbReference type="ARBA" id="ARBA00022801"/>
    </source>
</evidence>
<dbReference type="CDD" id="cd22354">
    <property type="entry name" value="RecU-like"/>
    <property type="match status" value="1"/>
</dbReference>
<evidence type="ECO:0000256" key="4">
    <source>
        <dbReference type="ARBA" id="ARBA00022723"/>
    </source>
</evidence>
<evidence type="ECO:0000313" key="14">
    <source>
        <dbReference type="EMBL" id="PZD95219.1"/>
    </source>
</evidence>
<feature type="site" description="Transition state stabilizer" evidence="13">
    <location>
        <position position="74"/>
    </location>
</feature>
<keyword evidence="4 13" id="KW-0479">Metal-binding</keyword>
<dbReference type="EC" id="3.1.21.10" evidence="13"/>
<dbReference type="GO" id="GO:0003676">
    <property type="term" value="F:nucleic acid binding"/>
    <property type="evidence" value="ECO:0007669"/>
    <property type="project" value="InterPro"/>
</dbReference>
<comment type="catalytic activity">
    <reaction evidence="13">
        <text>Endonucleolytic cleavage at a junction such as a reciprocal single-stranded crossover between two homologous DNA duplexes (Holliday junction).</text>
        <dbReference type="EC" id="3.1.21.10"/>
    </reaction>
</comment>
<feature type="binding site" evidence="13">
    <location>
        <position position="91"/>
    </location>
    <ligand>
        <name>Mg(2+)</name>
        <dbReference type="ChEBI" id="CHEBI:18420"/>
    </ligand>
</feature>
<dbReference type="RefSeq" id="WP_111146848.1">
    <property type="nucleotide sequence ID" value="NZ_QKRB01000044.1"/>
</dbReference>
<feature type="binding site" evidence="13">
    <location>
        <position position="57"/>
    </location>
    <ligand>
        <name>Mg(2+)</name>
        <dbReference type="ChEBI" id="CHEBI:18420"/>
    </ligand>
</feature>
<keyword evidence="8 13" id="KW-0460">Magnesium</keyword>
<dbReference type="EMBL" id="QKRB01000044">
    <property type="protein sequence ID" value="PZD95219.1"/>
    <property type="molecule type" value="Genomic_DNA"/>
</dbReference>
<dbReference type="GO" id="GO:0008821">
    <property type="term" value="F:crossover junction DNA endonuclease activity"/>
    <property type="evidence" value="ECO:0007669"/>
    <property type="project" value="UniProtKB-EC"/>
</dbReference>
<dbReference type="NCBIfam" id="NF002581">
    <property type="entry name" value="PRK02234.1-2"/>
    <property type="match status" value="1"/>
</dbReference>
<keyword evidence="2 13" id="KW-0963">Cytoplasm</keyword>
<evidence type="ECO:0000256" key="5">
    <source>
        <dbReference type="ARBA" id="ARBA00022759"/>
    </source>
</evidence>
<protein>
    <recommendedName>
        <fullName evidence="12 13">Holliday junction resolvase RecU</fullName>
        <ecNumber evidence="13">3.1.21.10</ecNumber>
    </recommendedName>
    <alternativeName>
        <fullName evidence="13">Recombination protein U homolog</fullName>
    </alternativeName>
</protein>
<organism evidence="14 15">
    <name type="scientific">Paenibacillus sambharensis</name>
    <dbReference type="NCBI Taxonomy" id="1803190"/>
    <lineage>
        <taxon>Bacteria</taxon>
        <taxon>Bacillati</taxon>
        <taxon>Bacillota</taxon>
        <taxon>Bacilli</taxon>
        <taxon>Bacillales</taxon>
        <taxon>Paenibacillaceae</taxon>
        <taxon>Paenibacillus</taxon>
    </lineage>
</organism>
<dbReference type="InterPro" id="IPR004612">
    <property type="entry name" value="Resolv_RecU"/>
</dbReference>
<proteinExistence type="inferred from homology"/>
<dbReference type="PIRSF" id="PIRSF037785">
    <property type="entry name" value="RecU"/>
    <property type="match status" value="1"/>
</dbReference>
<evidence type="ECO:0000256" key="1">
    <source>
        <dbReference type="ARBA" id="ARBA00004496"/>
    </source>
</evidence>
<evidence type="ECO:0000313" key="15">
    <source>
        <dbReference type="Proteomes" id="UP000249522"/>
    </source>
</evidence>
<evidence type="ECO:0000256" key="9">
    <source>
        <dbReference type="ARBA" id="ARBA00023172"/>
    </source>
</evidence>
<evidence type="ECO:0000256" key="2">
    <source>
        <dbReference type="ARBA" id="ARBA00022490"/>
    </source>
</evidence>
<dbReference type="HAMAP" id="MF_00130">
    <property type="entry name" value="RecU"/>
    <property type="match status" value="1"/>
</dbReference>
<feature type="binding site" evidence="13">
    <location>
        <position position="72"/>
    </location>
    <ligand>
        <name>Mg(2+)</name>
        <dbReference type="ChEBI" id="CHEBI:18420"/>
    </ligand>
</feature>
<comment type="function">
    <text evidence="13">Endonuclease that resolves Holliday junction intermediates in genetic recombination. Cleaves mobile four-strand junctions by introducing symmetrical nicks in paired strands. Promotes annealing of linear ssDNA with homologous dsDNA. Required for DNA repair, homologous recombination and chromosome segregation.</text>
</comment>
<evidence type="ECO:0000256" key="8">
    <source>
        <dbReference type="ARBA" id="ARBA00022842"/>
    </source>
</evidence>
<reference evidence="14 15" key="1">
    <citation type="submission" date="2018-06" db="EMBL/GenBank/DDBJ databases">
        <title>Paenibacillus imtechensis sp. nov.</title>
        <authorList>
            <person name="Pinnaka A.K."/>
            <person name="Singh H."/>
            <person name="Kaur M."/>
        </authorList>
    </citation>
    <scope>NUCLEOTIDE SEQUENCE [LARGE SCALE GENOMIC DNA]</scope>
    <source>
        <strain evidence="14 15">SMB1</strain>
    </source>
</reference>
<dbReference type="OrthoDB" id="9783592at2"/>
<keyword evidence="6 13" id="KW-0227">DNA damage</keyword>
<evidence type="ECO:0000256" key="6">
    <source>
        <dbReference type="ARBA" id="ARBA00022763"/>
    </source>
</evidence>
<comment type="caution">
    <text evidence="14">The sequence shown here is derived from an EMBL/GenBank/DDBJ whole genome shotgun (WGS) entry which is preliminary data.</text>
</comment>
<comment type="similarity">
    <text evidence="11 13">Belongs to the RecU family.</text>
</comment>
<evidence type="ECO:0000256" key="11">
    <source>
        <dbReference type="ARBA" id="ARBA00023447"/>
    </source>
</evidence>
<dbReference type="GO" id="GO:0000287">
    <property type="term" value="F:magnesium ion binding"/>
    <property type="evidence" value="ECO:0007669"/>
    <property type="project" value="UniProtKB-UniRule"/>
</dbReference>
<keyword evidence="15" id="KW-1185">Reference proteome</keyword>
<keyword evidence="3 13" id="KW-0540">Nuclease</keyword>
<dbReference type="InterPro" id="IPR011335">
    <property type="entry name" value="Restrct_endonuc-II-like"/>
</dbReference>
<feature type="binding site" evidence="13">
    <location>
        <position position="59"/>
    </location>
    <ligand>
        <name>Mg(2+)</name>
        <dbReference type="ChEBI" id="CHEBI:18420"/>
    </ligand>
</feature>
<comment type="cofactor">
    <cofactor evidence="13">
        <name>Mg(2+)</name>
        <dbReference type="ChEBI" id="CHEBI:18420"/>
    </cofactor>
    <text evidence="13">Binds 1 Mg(2+) ion per subunit.</text>
</comment>
<evidence type="ECO:0000256" key="10">
    <source>
        <dbReference type="ARBA" id="ARBA00023204"/>
    </source>
</evidence>
<dbReference type="GO" id="GO:0006281">
    <property type="term" value="P:DNA repair"/>
    <property type="evidence" value="ECO:0007669"/>
    <property type="project" value="UniProtKB-UniRule"/>
</dbReference>
<evidence type="ECO:0000256" key="12">
    <source>
        <dbReference type="ARBA" id="ARBA00029523"/>
    </source>
</evidence>
<dbReference type="AlphaFoldDB" id="A0A2W1L8R6"/>
<keyword evidence="10 13" id="KW-0234">DNA repair</keyword>
<dbReference type="GO" id="GO:0007059">
    <property type="term" value="P:chromosome segregation"/>
    <property type="evidence" value="ECO:0007669"/>
    <property type="project" value="UniProtKB-UniRule"/>
</dbReference>
<keyword evidence="9 13" id="KW-0233">DNA recombination</keyword>
<evidence type="ECO:0000256" key="3">
    <source>
        <dbReference type="ARBA" id="ARBA00022722"/>
    </source>
</evidence>
<sequence>MSIQYANRGMGLETLIEYANAQYAAKGIANIQKIATPWKVVRRGKQIVTAFPEKKSTVDFIGVYEGRAIAFDAKETENKTRFPLANIEQHQVDFMRAWVANGGVAFFLINFKAHQQIFYLPFGYIDGLNATGATGSIPYKDFLRYRNVNEVIQGNGIALDYLKHVEGIA</sequence>
<keyword evidence="5 13" id="KW-0255">Endonuclease</keyword>